<dbReference type="Proteomes" id="UP000326554">
    <property type="component" value="Unassembled WGS sequence"/>
</dbReference>
<keyword evidence="1" id="KW-0472">Membrane</keyword>
<dbReference type="EMBL" id="VYQE01000002">
    <property type="protein sequence ID" value="KAA9009523.1"/>
    <property type="molecule type" value="Genomic_DNA"/>
</dbReference>
<gene>
    <name evidence="2" type="ORF">F3S47_09485</name>
</gene>
<organism evidence="2 3">
    <name type="scientific">Histidinibacterium aquaticum</name>
    <dbReference type="NCBI Taxonomy" id="2613962"/>
    <lineage>
        <taxon>Bacteria</taxon>
        <taxon>Pseudomonadati</taxon>
        <taxon>Pseudomonadota</taxon>
        <taxon>Alphaproteobacteria</taxon>
        <taxon>Rhodobacterales</taxon>
        <taxon>Paracoccaceae</taxon>
        <taxon>Histidinibacterium</taxon>
    </lineage>
</organism>
<keyword evidence="1" id="KW-1133">Transmembrane helix</keyword>
<evidence type="ECO:0000313" key="2">
    <source>
        <dbReference type="EMBL" id="KAA9009523.1"/>
    </source>
</evidence>
<evidence type="ECO:0000256" key="1">
    <source>
        <dbReference type="SAM" id="Phobius"/>
    </source>
</evidence>
<sequence>MRLVQQPVPESRDKKRLLRQIWALERRAPALRKPLHFLLRDRWFIVRLPIALMLVLGGLLSILPFLGLWMLPLGLLLLAVDVPILRPAVSSSVIRMRRWLAQRFRRKHR</sequence>
<name>A0A5J5GP59_9RHOB</name>
<feature type="transmembrane region" description="Helical" evidence="1">
    <location>
        <begin position="44"/>
        <end position="63"/>
    </location>
</feature>
<comment type="caution">
    <text evidence="2">The sequence shown here is derived from an EMBL/GenBank/DDBJ whole genome shotgun (WGS) entry which is preliminary data.</text>
</comment>
<evidence type="ECO:0000313" key="3">
    <source>
        <dbReference type="Proteomes" id="UP000326554"/>
    </source>
</evidence>
<keyword evidence="1" id="KW-0812">Transmembrane</keyword>
<reference evidence="2 3" key="1">
    <citation type="submission" date="2019-09" db="EMBL/GenBank/DDBJ databases">
        <authorList>
            <person name="Park J.-S."/>
            <person name="Choi H.-J."/>
        </authorList>
    </citation>
    <scope>NUCLEOTIDE SEQUENCE [LARGE SCALE GENOMIC DNA]</scope>
    <source>
        <strain evidence="2 3">176SS1-4</strain>
    </source>
</reference>
<keyword evidence="3" id="KW-1185">Reference proteome</keyword>
<feature type="transmembrane region" description="Helical" evidence="1">
    <location>
        <begin position="69"/>
        <end position="89"/>
    </location>
</feature>
<dbReference type="AlphaFoldDB" id="A0A5J5GP59"/>
<protein>
    <submittedName>
        <fullName evidence="2">Tryptophan synthase subunit beta</fullName>
    </submittedName>
</protein>
<accession>A0A5J5GP59</accession>
<proteinExistence type="predicted"/>